<protein>
    <submittedName>
        <fullName evidence="2">Uncharacterized protein</fullName>
    </submittedName>
</protein>
<keyword evidence="3" id="KW-1185">Reference proteome</keyword>
<reference evidence="2 3" key="1">
    <citation type="journal article" date="2019" name="Sci. Rep.">
        <title>Orb-weaving spider Araneus ventricosus genome elucidates the spidroin gene catalogue.</title>
        <authorList>
            <person name="Kono N."/>
            <person name="Nakamura H."/>
            <person name="Ohtoshi R."/>
            <person name="Moran D.A.P."/>
            <person name="Shinohara A."/>
            <person name="Yoshida Y."/>
            <person name="Fujiwara M."/>
            <person name="Mori M."/>
            <person name="Tomita M."/>
            <person name="Arakawa K."/>
        </authorList>
    </citation>
    <scope>NUCLEOTIDE SEQUENCE [LARGE SCALE GENOMIC DNA]</scope>
</reference>
<name>A0A4Y2DZV3_ARAVE</name>
<evidence type="ECO:0000313" key="2">
    <source>
        <dbReference type="EMBL" id="GBM22271.1"/>
    </source>
</evidence>
<accession>A0A4Y2DZV3</accession>
<evidence type="ECO:0000313" key="3">
    <source>
        <dbReference type="Proteomes" id="UP000499080"/>
    </source>
</evidence>
<dbReference type="EMBL" id="BGPR01000477">
    <property type="protein sequence ID" value="GBM22271.1"/>
    <property type="molecule type" value="Genomic_DNA"/>
</dbReference>
<evidence type="ECO:0000256" key="1">
    <source>
        <dbReference type="SAM" id="MobiDB-lite"/>
    </source>
</evidence>
<organism evidence="2 3">
    <name type="scientific">Araneus ventricosus</name>
    <name type="common">Orbweaver spider</name>
    <name type="synonym">Epeira ventricosa</name>
    <dbReference type="NCBI Taxonomy" id="182803"/>
    <lineage>
        <taxon>Eukaryota</taxon>
        <taxon>Metazoa</taxon>
        <taxon>Ecdysozoa</taxon>
        <taxon>Arthropoda</taxon>
        <taxon>Chelicerata</taxon>
        <taxon>Arachnida</taxon>
        <taxon>Araneae</taxon>
        <taxon>Araneomorphae</taxon>
        <taxon>Entelegynae</taxon>
        <taxon>Araneoidea</taxon>
        <taxon>Araneidae</taxon>
        <taxon>Araneus</taxon>
    </lineage>
</organism>
<dbReference type="OrthoDB" id="411871at2759"/>
<proteinExistence type="predicted"/>
<gene>
    <name evidence="2" type="ORF">AVEN_144648_1</name>
</gene>
<feature type="region of interest" description="Disordered" evidence="1">
    <location>
        <begin position="75"/>
        <end position="95"/>
    </location>
</feature>
<dbReference type="Proteomes" id="UP000499080">
    <property type="component" value="Unassembled WGS sequence"/>
</dbReference>
<comment type="caution">
    <text evidence="2">The sequence shown here is derived from an EMBL/GenBank/DDBJ whole genome shotgun (WGS) entry which is preliminary data.</text>
</comment>
<sequence>MLAHGSSVWCLHPTVRTARKLSTIQRNSLINIPGTRIILPVLILQYDSHSIFASYTWNSRGCGCLVVRYRLWGRRVPGSKPDSTEDPPSMGSVAR</sequence>
<dbReference type="AlphaFoldDB" id="A0A4Y2DZV3"/>